<dbReference type="Proteomes" id="UP001497512">
    <property type="component" value="Chromosome 12"/>
</dbReference>
<evidence type="ECO:0000256" key="1">
    <source>
        <dbReference type="ARBA" id="ARBA00005567"/>
    </source>
</evidence>
<dbReference type="PANTHER" id="PTHR23310">
    <property type="entry name" value="ACYL-COA-BINDING PROTEIN, ACBP"/>
    <property type="match status" value="1"/>
</dbReference>
<keyword evidence="2" id="KW-0446">Lipid-binding</keyword>
<gene>
    <name evidence="4" type="ORF">CSSPTR1EN2_LOCUS4653</name>
</gene>
<dbReference type="PROSITE" id="PS51228">
    <property type="entry name" value="ACB_2"/>
    <property type="match status" value="1"/>
</dbReference>
<reference evidence="4" key="1">
    <citation type="submission" date="2024-02" db="EMBL/GenBank/DDBJ databases">
        <authorList>
            <consortium name="ELIXIR-Norway"/>
            <consortium name="Elixir Norway"/>
        </authorList>
    </citation>
    <scope>NUCLEOTIDE SEQUENCE</scope>
</reference>
<dbReference type="PANTHER" id="PTHR23310:SF62">
    <property type="entry name" value="ACYL-COA BINDING PROTEIN 1, ISOFORM A"/>
    <property type="match status" value="1"/>
</dbReference>
<proteinExistence type="inferred from homology"/>
<protein>
    <recommendedName>
        <fullName evidence="3">ACB domain-containing protein</fullName>
    </recommendedName>
</protein>
<dbReference type="Gene3D" id="1.20.80.10">
    <property type="match status" value="1"/>
</dbReference>
<comment type="similarity">
    <text evidence="1">Belongs to the ACBP family.</text>
</comment>
<dbReference type="InterPro" id="IPR014352">
    <property type="entry name" value="FERM/acyl-CoA-bd_prot_sf"/>
</dbReference>
<dbReference type="Pfam" id="PF00887">
    <property type="entry name" value="ACBP"/>
    <property type="match status" value="1"/>
</dbReference>
<feature type="domain" description="ACB" evidence="3">
    <location>
        <begin position="12"/>
        <end position="103"/>
    </location>
</feature>
<dbReference type="SUPFAM" id="SSF47027">
    <property type="entry name" value="Acyl-CoA binding protein"/>
    <property type="match status" value="1"/>
</dbReference>
<evidence type="ECO:0000313" key="5">
    <source>
        <dbReference type="Proteomes" id="UP001497512"/>
    </source>
</evidence>
<sequence length="145" mass="16286">MSDAREEDFADAEKTWRAACYFLAKGPSATLQFLGDDDRARLYAFQAQALDGPCPPGQDGALAVDPALRRKQEAWRALDEMSRDEAKKNMVDFLSHLLPEWRDWFKKHAEATLNASEDNGEAHKLLRGFKARGNSGTPGIQYSRL</sequence>
<keyword evidence="5" id="KW-1185">Reference proteome</keyword>
<evidence type="ECO:0000256" key="2">
    <source>
        <dbReference type="ARBA" id="ARBA00023121"/>
    </source>
</evidence>
<evidence type="ECO:0000313" key="4">
    <source>
        <dbReference type="EMBL" id="CAK9198871.1"/>
    </source>
</evidence>
<dbReference type="InterPro" id="IPR035984">
    <property type="entry name" value="Acyl-CoA-binding_sf"/>
</dbReference>
<organism evidence="4 5">
    <name type="scientific">Sphagnum troendelagicum</name>
    <dbReference type="NCBI Taxonomy" id="128251"/>
    <lineage>
        <taxon>Eukaryota</taxon>
        <taxon>Viridiplantae</taxon>
        <taxon>Streptophyta</taxon>
        <taxon>Embryophyta</taxon>
        <taxon>Bryophyta</taxon>
        <taxon>Sphagnophytina</taxon>
        <taxon>Sphagnopsida</taxon>
        <taxon>Sphagnales</taxon>
        <taxon>Sphagnaceae</taxon>
        <taxon>Sphagnum</taxon>
    </lineage>
</organism>
<dbReference type="InterPro" id="IPR000582">
    <property type="entry name" value="Acyl-CoA-binding_protein"/>
</dbReference>
<dbReference type="EMBL" id="OZ019904">
    <property type="protein sequence ID" value="CAK9198871.1"/>
    <property type="molecule type" value="Genomic_DNA"/>
</dbReference>
<accession>A0ABP0TLB4</accession>
<name>A0ABP0TLB4_9BRYO</name>
<evidence type="ECO:0000259" key="3">
    <source>
        <dbReference type="PROSITE" id="PS51228"/>
    </source>
</evidence>